<dbReference type="EC" id="6.3.5.13" evidence="1"/>
<keyword evidence="1" id="KW-0067">ATP-binding</keyword>
<dbReference type="EMBL" id="SGBB01000004">
    <property type="protein sequence ID" value="RZD18868.1"/>
    <property type="molecule type" value="Genomic_DNA"/>
</dbReference>
<comment type="subunit">
    <text evidence="1">Forms a heterodimer with GatD.</text>
</comment>
<keyword evidence="1" id="KW-0573">Peptidoglycan synthesis</keyword>
<evidence type="ECO:0000259" key="3">
    <source>
        <dbReference type="Pfam" id="PF08353"/>
    </source>
</evidence>
<comment type="caution">
    <text evidence="4">The sequence shown here is derived from an EMBL/GenBank/DDBJ whole genome shotgun (WGS) entry which is preliminary data.</text>
</comment>
<protein>
    <recommendedName>
        <fullName evidence="1">Lipid II isoglutaminyl synthase (glutamine-hydrolyzing) subunit MurT</fullName>
        <ecNumber evidence="1">6.3.5.13</ecNumber>
    </recommendedName>
</protein>
<evidence type="ECO:0000313" key="5">
    <source>
        <dbReference type="Proteomes" id="UP000319296"/>
    </source>
</evidence>
<feature type="binding site" evidence="1">
    <location>
        <position position="241"/>
    </location>
    <ligand>
        <name>Zn(2+)</name>
        <dbReference type="ChEBI" id="CHEBI:29105"/>
    </ligand>
</feature>
<feature type="domain" description="Mur ligase central" evidence="2">
    <location>
        <begin position="62"/>
        <end position="210"/>
    </location>
</feature>
<feature type="binding site" evidence="1">
    <location>
        <position position="260"/>
    </location>
    <ligand>
        <name>Zn(2+)</name>
        <dbReference type="ChEBI" id="CHEBI:29105"/>
    </ligand>
</feature>
<keyword evidence="1" id="KW-0133">Cell shape</keyword>
<comment type="catalytic activity">
    <reaction evidence="1">
        <text>beta-D-GlcNAc-(1-&gt;4)-Mur2Ac(oyl-L-Ala-gamma-D-Glu-L-Lys-D-Ala-D-Ala)-di-trans,octa-cis-undecaprenyl diphosphate + L-glutamine + ATP + H2O = beta-D-GlcNAc-(1-&gt;4)-Mur2Ac(oyl-L-Ala-D-isoglutaminyl-L-Lys-D-Ala-D-Ala)-di-trans,octa-cis-undecaprenyl diphosphate + L-glutamate + ADP + phosphate + H(+)</text>
        <dbReference type="Rhea" id="RHEA:57928"/>
        <dbReference type="ChEBI" id="CHEBI:15377"/>
        <dbReference type="ChEBI" id="CHEBI:15378"/>
        <dbReference type="ChEBI" id="CHEBI:29985"/>
        <dbReference type="ChEBI" id="CHEBI:30616"/>
        <dbReference type="ChEBI" id="CHEBI:43474"/>
        <dbReference type="ChEBI" id="CHEBI:58359"/>
        <dbReference type="ChEBI" id="CHEBI:60033"/>
        <dbReference type="ChEBI" id="CHEBI:62233"/>
        <dbReference type="ChEBI" id="CHEBI:456216"/>
        <dbReference type="EC" id="6.3.5.13"/>
    </reaction>
</comment>
<dbReference type="GO" id="GO:0005524">
    <property type="term" value="F:ATP binding"/>
    <property type="evidence" value="ECO:0007669"/>
    <property type="project" value="UniProtKB-UniRule"/>
</dbReference>
<dbReference type="SUPFAM" id="SSF53623">
    <property type="entry name" value="MurD-like peptide ligases, catalytic domain"/>
    <property type="match status" value="1"/>
</dbReference>
<dbReference type="InterPro" id="IPR013221">
    <property type="entry name" value="Mur_ligase_cen"/>
</dbReference>
<sequence>MNLNIKNNIEIILYKFFKLILVVVLRRNGDVLPLYLLRKFDKNLVDNFAKDINAINIPVIIITGTNGKTTTTNLIASCLNNAGSKVCSNVNGANMINGIFGSIIGCYSFNGKFNADIIVIETDEKVFPYVISKINPDIIVITNFYRDQLDRYGEVNTTMLNIKNSIKSLKTYPVLILPTNEPLASFVGFNTKNKKLHFNFKSIKKLSDKLDDIDITEVFGVSVKKNSGNIAFTDAVSCPQCGSILSAEFNDKYAIIKYYCNSCGYKSNISDIEAEILEDDYLNFSFNNTEEFFSKIKSNNISDMQNNINKSYYSNYSNNSIGANDANCKNNCDIHNANTSNHIINNINKNFSFKPSIQGYYNILNYMAAFLVVKYYGLNDEIIKISFENYFTKFGRSFKKTFKGVEYNVDLVKNPSGFNNVLGKIFEKNNYINALFAFSDRDADGRDVSWIWDVNFEKYIDKFNNIIITGLRPYDMAIRLKTAGINAEKIKVNYNVGKALYEIINISNNDVNNNNITDDKKLSRIYIFSTYTELSNLEKIIV</sequence>
<reference evidence="4 5" key="1">
    <citation type="journal article" date="2019" name="ISME J.">
        <title>Insights into ecological role of a new deltaproteobacterial order Candidatus Acidulodesulfobacterales by metagenomics and metatranscriptomics.</title>
        <authorList>
            <person name="Tan S."/>
            <person name="Liu J."/>
            <person name="Fang Y."/>
            <person name="Hedlund B.P."/>
            <person name="Lian Z.H."/>
            <person name="Huang L.Y."/>
            <person name="Li J.T."/>
            <person name="Huang L.N."/>
            <person name="Li W.J."/>
            <person name="Jiang H.C."/>
            <person name="Dong H.L."/>
            <person name="Shu W.S."/>
        </authorList>
    </citation>
    <scope>NUCLEOTIDE SEQUENCE [LARGE SCALE GENOMIC DNA]</scope>
    <source>
        <strain evidence="4">AP1</strain>
    </source>
</reference>
<dbReference type="AlphaFoldDB" id="A0A519BNM2"/>
<evidence type="ECO:0000256" key="1">
    <source>
        <dbReference type="HAMAP-Rule" id="MF_02214"/>
    </source>
</evidence>
<comment type="pathway">
    <text evidence="1">Cell wall biogenesis; peptidoglycan biosynthesis.</text>
</comment>
<dbReference type="Pfam" id="PF08245">
    <property type="entry name" value="Mur_ligase_M"/>
    <property type="match status" value="1"/>
</dbReference>
<comment type="catalytic activity">
    <reaction evidence="1">
        <text>beta-D-GlcNAc-(1-&gt;4)-Mur2Ac(oyl-L-Ala-gamma-D-Glu-L-Lys-D-Ala-D-Ala)-di-trans,octa-cis-undecaprenyl diphosphate + ATP = beta-D-GlcNAc-(1-&gt;4)-Mur2Ac(oyl-L-Ala-gamma-D-O-P-Glu-L-Lys-D-Ala-D-Ala)-di-trans,octa-cis-undecaprenyl diphosphate + ADP</text>
        <dbReference type="Rhea" id="RHEA:59488"/>
        <dbReference type="ChEBI" id="CHEBI:30616"/>
        <dbReference type="ChEBI" id="CHEBI:60033"/>
        <dbReference type="ChEBI" id="CHEBI:143132"/>
        <dbReference type="ChEBI" id="CHEBI:456216"/>
    </reaction>
</comment>
<dbReference type="UniPathway" id="UPA00219"/>
<proteinExistence type="inferred from homology"/>
<comment type="function">
    <text evidence="1">The lipid II isoglutaminyl synthase complex catalyzes the formation of alpha-D-isoglutamine in the cell wall lipid II stem peptide. The MurT subunit catalyzes the ATP-dependent amidation of D-glutamate residue of lipid II, converting it to an isoglutamine residue.</text>
</comment>
<keyword evidence="1" id="KW-0862">Zinc</keyword>
<dbReference type="GO" id="GO:0140282">
    <property type="term" value="F:carbon-nitrogen ligase activity on lipid II"/>
    <property type="evidence" value="ECO:0007669"/>
    <property type="project" value="UniProtKB-UniRule"/>
</dbReference>
<name>A0A519BNM2_9DELT</name>
<evidence type="ECO:0000259" key="2">
    <source>
        <dbReference type="Pfam" id="PF08245"/>
    </source>
</evidence>
<keyword evidence="1" id="KW-0547">Nucleotide-binding</keyword>
<dbReference type="Pfam" id="PF08353">
    <property type="entry name" value="MurT_C"/>
    <property type="match status" value="1"/>
</dbReference>
<dbReference type="GO" id="GO:0009252">
    <property type="term" value="P:peptidoglycan biosynthetic process"/>
    <property type="evidence" value="ECO:0007669"/>
    <property type="project" value="UniProtKB-UniRule"/>
</dbReference>
<accession>A0A519BNM2</accession>
<gene>
    <name evidence="1" type="primary">murT</name>
    <name evidence="4" type="ORF">EVG15_03380</name>
</gene>
<keyword evidence="1 4" id="KW-0436">Ligase</keyword>
<dbReference type="PANTHER" id="PTHR23135">
    <property type="entry name" value="MUR LIGASE FAMILY MEMBER"/>
    <property type="match status" value="1"/>
</dbReference>
<dbReference type="PANTHER" id="PTHR23135:SF7">
    <property type="entry name" value="LIPID II ISOGLUTAMINYL SYNTHASE (GLUTAMINE-HYDROLYZING) SUBUNIT MURT"/>
    <property type="match status" value="1"/>
</dbReference>
<organism evidence="4 5">
    <name type="scientific">Candidatus Acididesulfobacter diazotrophicus</name>
    <dbReference type="NCBI Taxonomy" id="2597226"/>
    <lineage>
        <taxon>Bacteria</taxon>
        <taxon>Deltaproteobacteria</taxon>
        <taxon>Candidatus Acidulodesulfobacterales</taxon>
        <taxon>Candidatus Acididesulfobacter</taxon>
    </lineage>
</organism>
<dbReference type="InterPro" id="IPR013564">
    <property type="entry name" value="MurT_C"/>
</dbReference>
<comment type="similarity">
    <text evidence="1">Belongs to the MurCDEF family. MurT subfamily.</text>
</comment>
<dbReference type="GO" id="GO:0008360">
    <property type="term" value="P:regulation of cell shape"/>
    <property type="evidence" value="ECO:0007669"/>
    <property type="project" value="UniProtKB-KW"/>
</dbReference>
<keyword evidence="1" id="KW-0961">Cell wall biogenesis/degradation</keyword>
<dbReference type="InterPro" id="IPR043703">
    <property type="entry name" value="Lipid_II_synth_MurT"/>
</dbReference>
<feature type="binding site" evidence="1">
    <location>
        <position position="263"/>
    </location>
    <ligand>
        <name>Zn(2+)</name>
        <dbReference type="ChEBI" id="CHEBI:29105"/>
    </ligand>
</feature>
<evidence type="ECO:0000313" key="4">
    <source>
        <dbReference type="EMBL" id="RZD18868.1"/>
    </source>
</evidence>
<feature type="binding site" evidence="1">
    <location>
        <position position="238"/>
    </location>
    <ligand>
        <name>Zn(2+)</name>
        <dbReference type="ChEBI" id="CHEBI:29105"/>
    </ligand>
</feature>
<dbReference type="GO" id="GO:0016881">
    <property type="term" value="F:acid-amino acid ligase activity"/>
    <property type="evidence" value="ECO:0007669"/>
    <property type="project" value="InterPro"/>
</dbReference>
<dbReference type="HAMAP" id="MF_02214">
    <property type="entry name" value="Lipid_II_synth_MurT"/>
    <property type="match status" value="1"/>
</dbReference>
<feature type="active site" evidence="1">
    <location>
        <position position="447"/>
    </location>
</feature>
<feature type="domain" description="Lipid II isoglutaminyl synthase (glutamine-hydrolyzing) subunit MurT C-terminal" evidence="3">
    <location>
        <begin position="411"/>
        <end position="533"/>
    </location>
</feature>
<comment type="catalytic activity">
    <reaction evidence="1">
        <text>beta-D-GlcNAc-(1-&gt;4)-Mur2Ac(oyl-L-Ala-gamma-D-O-P-Glu-L-Lys-D-Ala-D-Ala)-di-trans,octa-cis-undecaprenyl diphosphate + NH4(+) = beta-D-GlcNAc-(1-&gt;4)-Mur2Ac(oyl-L-Ala-D-isoglutaminyl-L-Lys-D-Ala-D-Ala)-di-trans,octa-cis-undecaprenyl diphosphate + phosphate + H(+)</text>
        <dbReference type="Rhea" id="RHEA:57932"/>
        <dbReference type="ChEBI" id="CHEBI:15378"/>
        <dbReference type="ChEBI" id="CHEBI:28938"/>
        <dbReference type="ChEBI" id="CHEBI:43474"/>
        <dbReference type="ChEBI" id="CHEBI:62233"/>
        <dbReference type="ChEBI" id="CHEBI:143132"/>
    </reaction>
</comment>
<dbReference type="Gene3D" id="3.40.1190.10">
    <property type="entry name" value="Mur-like, catalytic domain"/>
    <property type="match status" value="1"/>
</dbReference>
<keyword evidence="1" id="KW-0479">Metal-binding</keyword>
<dbReference type="GO" id="GO:0008270">
    <property type="term" value="F:zinc ion binding"/>
    <property type="evidence" value="ECO:0007669"/>
    <property type="project" value="UniProtKB-UniRule"/>
</dbReference>
<dbReference type="InterPro" id="IPR036565">
    <property type="entry name" value="Mur-like_cat_sf"/>
</dbReference>
<dbReference type="GO" id="GO:0071555">
    <property type="term" value="P:cell wall organization"/>
    <property type="evidence" value="ECO:0007669"/>
    <property type="project" value="UniProtKB-KW"/>
</dbReference>
<dbReference type="Proteomes" id="UP000319296">
    <property type="component" value="Unassembled WGS sequence"/>
</dbReference>